<keyword evidence="1" id="KW-1133">Transmembrane helix</keyword>
<evidence type="ECO:0000313" key="3">
    <source>
        <dbReference type="Proteomes" id="UP000241986"/>
    </source>
</evidence>
<evidence type="ECO:0000313" key="2">
    <source>
        <dbReference type="EMBL" id="PTH78954.1"/>
    </source>
</evidence>
<proteinExistence type="predicted"/>
<dbReference type="RefSeq" id="WP_107684579.1">
    <property type="nucleotide sequence ID" value="NZ_PZKL01000045.1"/>
</dbReference>
<reference evidence="2 3" key="1">
    <citation type="submission" date="2018-03" db="EMBL/GenBank/DDBJ databases">
        <title>Aeromonas veronii whole genome sequencing and analysis.</title>
        <authorList>
            <person name="Xie H."/>
            <person name="Liu T."/>
            <person name="Wang K."/>
        </authorList>
    </citation>
    <scope>NUCLEOTIDE SEQUENCE [LARGE SCALE GENOMIC DNA]</scope>
    <source>
        <strain evidence="2 3">XH.VA.1</strain>
    </source>
</reference>
<dbReference type="Proteomes" id="UP000241986">
    <property type="component" value="Unassembled WGS sequence"/>
</dbReference>
<keyword evidence="1" id="KW-0812">Transmembrane</keyword>
<protein>
    <submittedName>
        <fullName evidence="2">Uncharacterized protein</fullName>
    </submittedName>
</protein>
<dbReference type="EMBL" id="PZKL01000045">
    <property type="protein sequence ID" value="PTH78954.1"/>
    <property type="molecule type" value="Genomic_DNA"/>
</dbReference>
<gene>
    <name evidence="2" type="ORF">DAA48_21180</name>
</gene>
<feature type="transmembrane region" description="Helical" evidence="1">
    <location>
        <begin position="16"/>
        <end position="36"/>
    </location>
</feature>
<sequence length="141" mass="16347">MNEEQRIKKENRKIKILFALFFLCIALLNYLFTIHMNEQRSKTKKEEQARYELFEQQAKLGGEIKDIAYDWAMKNGDREKAIALNYNTCLANSKSNTQMSKGECLQMTGDRNLISKVVDVIKKSNADIIIKVDFAGDELFK</sequence>
<keyword evidence="1" id="KW-0472">Membrane</keyword>
<dbReference type="AlphaFoldDB" id="A0A2T4MWL6"/>
<name>A0A2T4MWL6_AERVE</name>
<accession>A0A2T4MWL6</accession>
<comment type="caution">
    <text evidence="2">The sequence shown here is derived from an EMBL/GenBank/DDBJ whole genome shotgun (WGS) entry which is preliminary data.</text>
</comment>
<organism evidence="2 3">
    <name type="scientific">Aeromonas veronii</name>
    <dbReference type="NCBI Taxonomy" id="654"/>
    <lineage>
        <taxon>Bacteria</taxon>
        <taxon>Pseudomonadati</taxon>
        <taxon>Pseudomonadota</taxon>
        <taxon>Gammaproteobacteria</taxon>
        <taxon>Aeromonadales</taxon>
        <taxon>Aeromonadaceae</taxon>
        <taxon>Aeromonas</taxon>
    </lineage>
</organism>
<evidence type="ECO:0000256" key="1">
    <source>
        <dbReference type="SAM" id="Phobius"/>
    </source>
</evidence>